<gene>
    <name evidence="1" type="ORF">O4J56_22825</name>
</gene>
<sequence length="154" mass="16146">MHRRAAGAAAGTVLVLAAGCTGGAVEVPVPEPDEETAALCEALAERLPETLYDQERVATDPDSPLVAAWGDPVIAMRCGVERPEAYRPDAELTVVDGVAWLPEPEDEPTMYTSMAREAYVEVSVPASYGAPAQGLVAISEAIAAEIPELPPGEY</sequence>
<evidence type="ECO:0000313" key="2">
    <source>
        <dbReference type="Proteomes" id="UP001527866"/>
    </source>
</evidence>
<evidence type="ECO:0000313" key="1">
    <source>
        <dbReference type="EMBL" id="MDA2813498.1"/>
    </source>
</evidence>
<organism evidence="1 2">
    <name type="scientific">Nocardiopsis endophytica</name>
    <dbReference type="NCBI Taxonomy" id="3018445"/>
    <lineage>
        <taxon>Bacteria</taxon>
        <taxon>Bacillati</taxon>
        <taxon>Actinomycetota</taxon>
        <taxon>Actinomycetes</taxon>
        <taxon>Streptosporangiales</taxon>
        <taxon>Nocardiopsidaceae</taxon>
        <taxon>Nocardiopsis</taxon>
    </lineage>
</organism>
<dbReference type="EMBL" id="JAQFWQ010000080">
    <property type="protein sequence ID" value="MDA2813498.1"/>
    <property type="molecule type" value="Genomic_DNA"/>
</dbReference>
<dbReference type="Proteomes" id="UP001527866">
    <property type="component" value="Unassembled WGS sequence"/>
</dbReference>
<accession>A0ABT4U961</accession>
<dbReference type="Pfam" id="PF12028">
    <property type="entry name" value="DUF3515"/>
    <property type="match status" value="1"/>
</dbReference>
<dbReference type="InterPro" id="IPR021903">
    <property type="entry name" value="DUF3515"/>
</dbReference>
<comment type="caution">
    <text evidence="1">The sequence shown here is derived from an EMBL/GenBank/DDBJ whole genome shotgun (WGS) entry which is preliminary data.</text>
</comment>
<protein>
    <submittedName>
        <fullName evidence="1">DUF3515 domain-containing protein</fullName>
    </submittedName>
</protein>
<proteinExistence type="predicted"/>
<dbReference type="RefSeq" id="WP_270688522.1">
    <property type="nucleotide sequence ID" value="NZ_JAQFWQ010000080.1"/>
</dbReference>
<name>A0ABT4U961_9ACTN</name>
<dbReference type="PROSITE" id="PS51257">
    <property type="entry name" value="PROKAR_LIPOPROTEIN"/>
    <property type="match status" value="1"/>
</dbReference>
<reference evidence="1 2" key="1">
    <citation type="submission" date="2023-01" db="EMBL/GenBank/DDBJ databases">
        <title>Draft genome sequence of Nocardiopsis sp. RSe5-2 isolated from halophytes.</title>
        <authorList>
            <person name="Duangmal K."/>
            <person name="Chantavorakit T."/>
        </authorList>
    </citation>
    <scope>NUCLEOTIDE SEQUENCE [LARGE SCALE GENOMIC DNA]</scope>
    <source>
        <strain evidence="1 2">RSe5-2</strain>
    </source>
</reference>
<keyword evidence="2" id="KW-1185">Reference proteome</keyword>